<evidence type="ECO:0000259" key="24">
    <source>
        <dbReference type="PROSITE" id="PS50081"/>
    </source>
</evidence>
<dbReference type="SUPFAM" id="SSF50998">
    <property type="entry name" value="Quinoprotein alcohol dehydrogenase-like"/>
    <property type="match status" value="1"/>
</dbReference>
<dbReference type="GO" id="GO:0007200">
    <property type="term" value="P:phospholipase C-activating G protein-coupled receptor signaling pathway"/>
    <property type="evidence" value="ECO:0007669"/>
    <property type="project" value="TreeGrafter"/>
</dbReference>
<dbReference type="Proteomes" id="UP000046395">
    <property type="component" value="Unassembled WGS sequence"/>
</dbReference>
<dbReference type="SMART" id="SM00109">
    <property type="entry name" value="C1"/>
    <property type="match status" value="2"/>
</dbReference>
<evidence type="ECO:0000256" key="1">
    <source>
        <dbReference type="ARBA" id="ARBA00001946"/>
    </source>
</evidence>
<evidence type="ECO:0000259" key="23">
    <source>
        <dbReference type="PROSITE" id="PS50011"/>
    </source>
</evidence>
<evidence type="ECO:0000256" key="16">
    <source>
        <dbReference type="ARBA" id="ARBA00022840"/>
    </source>
</evidence>
<evidence type="ECO:0000256" key="21">
    <source>
        <dbReference type="SAM" id="MobiDB-lite"/>
    </source>
</evidence>
<dbReference type="EC" id="2.7.11.13" evidence="5"/>
<accession>A0A5S6QYN5</accession>
<organism evidence="25 26">
    <name type="scientific">Trichuris muris</name>
    <name type="common">Mouse whipworm</name>
    <dbReference type="NCBI Taxonomy" id="70415"/>
    <lineage>
        <taxon>Eukaryota</taxon>
        <taxon>Metazoa</taxon>
        <taxon>Ecdysozoa</taxon>
        <taxon>Nematoda</taxon>
        <taxon>Enoplea</taxon>
        <taxon>Dorylaimia</taxon>
        <taxon>Trichinellida</taxon>
        <taxon>Trichuridae</taxon>
        <taxon>Trichuris</taxon>
    </lineage>
</organism>
<dbReference type="InterPro" id="IPR046349">
    <property type="entry name" value="C1-like_sf"/>
</dbReference>
<evidence type="ECO:0000256" key="10">
    <source>
        <dbReference type="ARBA" id="ARBA00022723"/>
    </source>
</evidence>
<keyword evidence="12 20" id="KW-0547">Nucleotide-binding</keyword>
<dbReference type="GO" id="GO:0016020">
    <property type="term" value="C:membrane"/>
    <property type="evidence" value="ECO:0007669"/>
    <property type="project" value="UniProtKB-SubCell"/>
</dbReference>
<feature type="domain" description="Protein kinase" evidence="23">
    <location>
        <begin position="1654"/>
        <end position="1910"/>
    </location>
</feature>
<dbReference type="PROSITE" id="PS50011">
    <property type="entry name" value="PROTEIN_KINASE_DOM"/>
    <property type="match status" value="1"/>
</dbReference>
<keyword evidence="18 22" id="KW-0472">Membrane</keyword>
<dbReference type="PROSITE" id="PS00107">
    <property type="entry name" value="PROTEIN_KINASE_ATP"/>
    <property type="match status" value="1"/>
</dbReference>
<keyword evidence="11" id="KW-0677">Repeat</keyword>
<dbReference type="FunFam" id="3.30.200.20:FF:000042">
    <property type="entry name" value="Aurora kinase A"/>
    <property type="match status" value="1"/>
</dbReference>
<sequence length="1952" mass="218657">MPPALRSFCRRTAIIKTTARQHSIFVSRRKRSSKPLDLIIGRHPMKWSSEHFDSLSRYRLRHFFVFLLFEDAGYCSRLSTPCECSTVSAFIRNVARSRRGATCMRAVMLAIATLLFAAANALYEDQIGKFDWRKQFVGCPKLFASEPTPTTSWKSIFVITESNAIASINSRNGEINWRLFFETDEHNAVDTLLLHDNGLLCARGHGIVLENLNPLTGALLWEAPLEESLCDWTKLLHHQRRVYAVTCDRVRSFASSSGRLLWTAVLSAQERIVWQDAAVDSKSNHLYVSTAGEVKIDVFSVNLEDGKASPIVSIPVQSSRGALVGPNVVYVDSQTGDISVYQCSNGGQSRLEIKADKQARIRPLEGEEFCSINDKQVACFRKSDKDYFIRSLAQTMQNSTIIDVHQKEDGRLVSSAGENGIIFSLYNTEGTQLGQAVVPLDSLTASVPNMVFMPVFANATFSVKRVFVVTNDCTMAMLRPNGKPLWTRYESLASIVSAELVDLPLSEQETILEEEFSVQIDNVFRMFTNRVTKEFLQLKSWLLRYLNDVFGLTSFLGQYDWLALHLLPAWRPHRLERDHFGLRKMLVVTTAKGRLFGMDSSTGEVLWHFSVPDAEPLGSRSGSFPLFVQRTTAYYSQAAQCATVMKRKNSADGVVVTFNPITGDIVEVIHLDFPVSHASAVPLKDAQGLGALLLWPAQGNQAYIFPATVEKTKQVLVDDRPVFFLYVDRTAGLAEGYKLLEAVPDGRASASVIPWSVSKQFTLNLTIEQGSEVVDFQVKRLDAKVHSQGRVLGNRSVLYKYLNPNIAVALIRVQTPQGTDITVLTFDGITGRPIHAVRENRASPPYHLIVCENWIVYSFWNEKYRRTEVSVIEMYEGETQANPTSFSSVHPLEPLVYHQSYIFPQKITTLSVTETEKAITPRFLLIAMPFGGIVELPKSFLDPRRTVNLTQELREEGIIPYTPDLPITTDHIINYNLSVHGVHTIYAAPSGMESTSMVLAAGLDLFFTRVSPAGAFDMLKDGFDHWFIGTVLISLSLGAVERPGRAAKNQSSDEAVPLISAPKRRRWTRSTVALRHLLPLETVAVERAKVASLTLLRQPLAAPGGEPQPRRPVDDKSLGASMSITVVLRSGVFSKECILDSGCHSLAPLRQLARQFIEEKYPDGETGDALESHLLLFKHDSNSVNILQLIADPNDLTDRATVEVVVSPNQHSQRILVYPHLLFVHSYATPTFCYLCGEMLFGLVKQGLKCQACGLNYHKRCARKIPNNCSGCYRWKTRLFSLSRGASDQPMAVSKLPSTVGAHGPPSPSPDHAQMPSPGNTPEILITSADSARQLDAVSPFLDVMPRKDRSSSWSGRPIWMELEDAKRTKVPHTFHLHTYTRLTVCHYCKKLLKGFVRQGFQCADCSYNCHKKCEQYVPNDCPGTPFESASTLGLGDESADVESPGSDRRSLPSSAAKKQVKEPVRHTSSAQDIGTYSSAVVGLSSRKPNIPLMRLVMTKRRTKASNKVLRRGWIVFHTAKNKLRRRHYWCLTPKSIVMYADETCTRRCREVPLSRVLAVHRNPSGSLLFTASTASDRRGLELRTVSTSYFVDFSYPNGSGGSSSELEWEKAIRQAWMPLSADAQKSHSNNLCQADSPETTCRSEDEFSQTYQVFMDDMIGSGQFGIVYSAIHRKSGRHVAVKIINKKKFPSNREAALRTEVNITQMLKHPGVVQFECVLETSSRIYITMEKLKGDMLEMILSSQKGRLNERITRFLVHQILVALNYLHGQNIVHCDLKPENILLVSDSDFPQVKLCDFGFARIIGERSFRRSIVGTPAYLAPEVLHNKGFNRSLDMWSVGVITYVALSGTFPFNEEEDILDQIKNASFLFPSHPWSDISDKAVEFVQNLLQVKISRRISVQKALIHDWLQSYQLWCDLRLLEKKLGCRYLTHESDDKRWAQETEAGDSASA</sequence>
<evidence type="ECO:0000256" key="22">
    <source>
        <dbReference type="SAM" id="Phobius"/>
    </source>
</evidence>
<dbReference type="Pfam" id="PF07774">
    <property type="entry name" value="EMC1_C"/>
    <property type="match status" value="1"/>
</dbReference>
<dbReference type="WBParaSite" id="TMUE_3000012496.1">
    <property type="protein sequence ID" value="TMUE_3000012496.1"/>
    <property type="gene ID" value="WBGene00289407"/>
</dbReference>
<dbReference type="Pfam" id="PF00130">
    <property type="entry name" value="C1_1"/>
    <property type="match status" value="2"/>
</dbReference>
<evidence type="ECO:0000256" key="19">
    <source>
        <dbReference type="ARBA" id="ARBA00047272"/>
    </source>
</evidence>
<dbReference type="Gene3D" id="3.30.60.20">
    <property type="match status" value="2"/>
</dbReference>
<protein>
    <recommendedName>
        <fullName evidence="5">protein kinase C</fullName>
        <ecNumber evidence="5">2.7.11.13</ecNumber>
    </recommendedName>
</protein>
<keyword evidence="7" id="KW-0723">Serine/threonine-protein kinase</keyword>
<dbReference type="CDD" id="cd20795">
    <property type="entry name" value="C1_PKD_rpt1"/>
    <property type="match status" value="1"/>
</dbReference>
<dbReference type="PROSITE" id="PS50081">
    <property type="entry name" value="ZF_DAG_PE_2"/>
    <property type="match status" value="2"/>
</dbReference>
<keyword evidence="22" id="KW-0812">Transmembrane</keyword>
<evidence type="ECO:0000256" key="17">
    <source>
        <dbReference type="ARBA" id="ARBA00022842"/>
    </source>
</evidence>
<feature type="transmembrane region" description="Helical" evidence="22">
    <location>
        <begin position="106"/>
        <end position="123"/>
    </location>
</feature>
<comment type="catalytic activity">
    <reaction evidence="19">
        <text>L-threonyl-[protein] + ATP = O-phospho-L-threonyl-[protein] + ADP + H(+)</text>
        <dbReference type="Rhea" id="RHEA:46608"/>
        <dbReference type="Rhea" id="RHEA-COMP:11060"/>
        <dbReference type="Rhea" id="RHEA-COMP:11605"/>
        <dbReference type="ChEBI" id="CHEBI:15378"/>
        <dbReference type="ChEBI" id="CHEBI:30013"/>
        <dbReference type="ChEBI" id="CHEBI:30616"/>
        <dbReference type="ChEBI" id="CHEBI:61977"/>
        <dbReference type="ChEBI" id="CHEBI:456216"/>
        <dbReference type="EC" id="2.7.11.13"/>
    </reaction>
</comment>
<feature type="region of interest" description="Disordered" evidence="21">
    <location>
        <begin position="1295"/>
        <end position="1323"/>
    </location>
</feature>
<dbReference type="GO" id="GO:0005829">
    <property type="term" value="C:cytosol"/>
    <property type="evidence" value="ECO:0007669"/>
    <property type="project" value="TreeGrafter"/>
</dbReference>
<keyword evidence="14" id="KW-0418">Kinase</keyword>
<dbReference type="SUPFAM" id="SSF56112">
    <property type="entry name" value="Protein kinase-like (PK-like)"/>
    <property type="match status" value="1"/>
</dbReference>
<dbReference type="Pfam" id="PF25293">
    <property type="entry name" value="Beta-prop_EMC1_N"/>
    <property type="match status" value="1"/>
</dbReference>
<dbReference type="PROSITE" id="PS00108">
    <property type="entry name" value="PROTEIN_KINASE_ST"/>
    <property type="match status" value="1"/>
</dbReference>
<feature type="domain" description="Phorbol-ester/DAG-type" evidence="24">
    <location>
        <begin position="1219"/>
        <end position="1269"/>
    </location>
</feature>
<evidence type="ECO:0000256" key="6">
    <source>
        <dbReference type="ARBA" id="ARBA00022490"/>
    </source>
</evidence>
<proteinExistence type="inferred from homology"/>
<reference evidence="26" key="1">
    <citation type="submission" date="2019-12" db="UniProtKB">
        <authorList>
            <consortium name="WormBaseParasite"/>
        </authorList>
    </citation>
    <scope>IDENTIFICATION</scope>
</reference>
<name>A0A5S6QYN5_TRIMR</name>
<dbReference type="InterPro" id="IPR011678">
    <property type="entry name" value="EMC1_C"/>
</dbReference>
<evidence type="ECO:0000256" key="20">
    <source>
        <dbReference type="PROSITE-ProRule" id="PRU10141"/>
    </source>
</evidence>
<dbReference type="InterPro" id="IPR017441">
    <property type="entry name" value="Protein_kinase_ATP_BS"/>
</dbReference>
<dbReference type="InterPro" id="IPR011993">
    <property type="entry name" value="PH-like_dom_sf"/>
</dbReference>
<dbReference type="PROSITE" id="PS00479">
    <property type="entry name" value="ZF_DAG_PE_1"/>
    <property type="match status" value="2"/>
</dbReference>
<keyword evidence="8" id="KW-0597">Phosphoprotein</keyword>
<evidence type="ECO:0000256" key="13">
    <source>
        <dbReference type="ARBA" id="ARBA00022771"/>
    </source>
</evidence>
<keyword evidence="25" id="KW-1185">Reference proteome</keyword>
<dbReference type="Gene3D" id="1.10.510.10">
    <property type="entry name" value="Transferase(Phosphotransferase) domain 1"/>
    <property type="match status" value="1"/>
</dbReference>
<evidence type="ECO:0000256" key="8">
    <source>
        <dbReference type="ARBA" id="ARBA00022553"/>
    </source>
</evidence>
<evidence type="ECO:0000256" key="11">
    <source>
        <dbReference type="ARBA" id="ARBA00022737"/>
    </source>
</evidence>
<evidence type="ECO:0000256" key="9">
    <source>
        <dbReference type="ARBA" id="ARBA00022679"/>
    </source>
</evidence>
<keyword evidence="17" id="KW-0460">Magnesium</keyword>
<evidence type="ECO:0000256" key="2">
    <source>
        <dbReference type="ARBA" id="ARBA00004370"/>
    </source>
</evidence>
<dbReference type="CDD" id="cd20796">
    <property type="entry name" value="C1_PKD_rpt2"/>
    <property type="match status" value="1"/>
</dbReference>
<dbReference type="InterPro" id="IPR008271">
    <property type="entry name" value="Ser/Thr_kinase_AS"/>
</dbReference>
<keyword evidence="15" id="KW-0862">Zinc</keyword>
<keyword evidence="22" id="KW-1133">Transmembrane helix</keyword>
<dbReference type="InterPro" id="IPR057764">
    <property type="entry name" value="Ubiquitin_PRKD1-3_N"/>
</dbReference>
<evidence type="ECO:0000313" key="26">
    <source>
        <dbReference type="WBParaSite" id="TMUE_3000012496.1"/>
    </source>
</evidence>
<dbReference type="GO" id="GO:0008270">
    <property type="term" value="F:zinc ion binding"/>
    <property type="evidence" value="ECO:0007669"/>
    <property type="project" value="UniProtKB-KW"/>
</dbReference>
<evidence type="ECO:0000256" key="12">
    <source>
        <dbReference type="ARBA" id="ARBA00022741"/>
    </source>
</evidence>
<evidence type="ECO:0000256" key="3">
    <source>
        <dbReference type="ARBA" id="ARBA00004496"/>
    </source>
</evidence>
<evidence type="ECO:0000256" key="4">
    <source>
        <dbReference type="ARBA" id="ARBA00008582"/>
    </source>
</evidence>
<evidence type="ECO:0000313" key="25">
    <source>
        <dbReference type="Proteomes" id="UP000046395"/>
    </source>
</evidence>
<evidence type="ECO:0000256" key="14">
    <source>
        <dbReference type="ARBA" id="ARBA00022777"/>
    </source>
</evidence>
<comment type="similarity">
    <text evidence="4">Belongs to the protein kinase superfamily. CAMK Ser/Thr protein kinase family. PKD subfamily.</text>
</comment>
<dbReference type="SUPFAM" id="SSF57889">
    <property type="entry name" value="Cysteine-rich domain"/>
    <property type="match status" value="2"/>
</dbReference>
<keyword evidence="10" id="KW-0479">Metal-binding</keyword>
<dbReference type="FunFam" id="1.10.510.10:FF:000571">
    <property type="entry name" value="Maternal embryonic leucine zipper kinase"/>
    <property type="match status" value="1"/>
</dbReference>
<feature type="domain" description="Phorbol-ester/DAG-type" evidence="24">
    <location>
        <begin position="1372"/>
        <end position="1422"/>
    </location>
</feature>
<dbReference type="SUPFAM" id="SSF50729">
    <property type="entry name" value="PH domain-like"/>
    <property type="match status" value="1"/>
</dbReference>
<keyword evidence="9" id="KW-0808">Transferase</keyword>
<dbReference type="InterPro" id="IPR058545">
    <property type="entry name" value="Beta-prop_EMC1_1st"/>
</dbReference>
<keyword evidence="16 20" id="KW-0067">ATP-binding</keyword>
<dbReference type="SMART" id="SM00220">
    <property type="entry name" value="S_TKc"/>
    <property type="match status" value="1"/>
</dbReference>
<dbReference type="GO" id="GO:0035556">
    <property type="term" value="P:intracellular signal transduction"/>
    <property type="evidence" value="ECO:0007669"/>
    <property type="project" value="TreeGrafter"/>
</dbReference>
<dbReference type="Pfam" id="PF25525">
    <property type="entry name" value="Ubiquitin_PRKD1_N"/>
    <property type="match status" value="1"/>
</dbReference>
<evidence type="ECO:0000256" key="18">
    <source>
        <dbReference type="ARBA" id="ARBA00023136"/>
    </source>
</evidence>
<dbReference type="InterPro" id="IPR011047">
    <property type="entry name" value="Quinoprotein_ADH-like_sf"/>
</dbReference>
<evidence type="ECO:0000256" key="7">
    <source>
        <dbReference type="ARBA" id="ARBA00022527"/>
    </source>
</evidence>
<evidence type="ECO:0000256" key="5">
    <source>
        <dbReference type="ARBA" id="ARBA00012429"/>
    </source>
</evidence>
<dbReference type="InterPro" id="IPR015943">
    <property type="entry name" value="WD40/YVTN_repeat-like_dom_sf"/>
</dbReference>
<feature type="binding site" evidence="20">
    <location>
        <position position="1683"/>
    </location>
    <ligand>
        <name>ATP</name>
        <dbReference type="ChEBI" id="CHEBI:30616"/>
    </ligand>
</feature>
<dbReference type="STRING" id="70415.A0A5S6QYN5"/>
<dbReference type="PANTHER" id="PTHR22968:SF24">
    <property type="entry name" value="SERINE_THREONINE-PROTEIN KINASE"/>
    <property type="match status" value="1"/>
</dbReference>
<dbReference type="PANTHER" id="PTHR22968">
    <property type="entry name" value="PROTEIN KINASE C, MU"/>
    <property type="match status" value="1"/>
</dbReference>
<feature type="region of interest" description="Disordered" evidence="21">
    <location>
        <begin position="1433"/>
        <end position="1472"/>
    </location>
</feature>
<dbReference type="InterPro" id="IPR000719">
    <property type="entry name" value="Prot_kinase_dom"/>
</dbReference>
<dbReference type="FunFam" id="3.30.60.20:FF:000021">
    <property type="entry name" value="Serine/threonine-protein kinase"/>
    <property type="match status" value="1"/>
</dbReference>
<dbReference type="Pfam" id="PF00069">
    <property type="entry name" value="Pkinase"/>
    <property type="match status" value="1"/>
</dbReference>
<dbReference type="InterPro" id="IPR002219">
    <property type="entry name" value="PKC_DAG/PE"/>
</dbReference>
<dbReference type="Gene3D" id="2.30.29.30">
    <property type="entry name" value="Pleckstrin-homology domain (PH domain)/Phosphotyrosine-binding domain (PTB)"/>
    <property type="match status" value="1"/>
</dbReference>
<keyword evidence="13" id="KW-0863">Zinc-finger</keyword>
<keyword evidence="6" id="KW-0963">Cytoplasm</keyword>
<dbReference type="InterPro" id="IPR011009">
    <property type="entry name" value="Kinase-like_dom_sf"/>
</dbReference>
<dbReference type="Gene3D" id="2.130.10.10">
    <property type="entry name" value="YVTN repeat-like/Quinoprotein amine dehydrogenase"/>
    <property type="match status" value="2"/>
</dbReference>
<comment type="subcellular location">
    <subcellularLocation>
        <location evidence="3">Cytoplasm</location>
    </subcellularLocation>
    <subcellularLocation>
        <location evidence="2">Membrane</location>
    </subcellularLocation>
</comment>
<dbReference type="GO" id="GO:0005524">
    <property type="term" value="F:ATP binding"/>
    <property type="evidence" value="ECO:0007669"/>
    <property type="project" value="UniProtKB-UniRule"/>
</dbReference>
<dbReference type="GO" id="GO:0004697">
    <property type="term" value="F:diacylglycerol-dependent serine/threonine kinase activity"/>
    <property type="evidence" value="ECO:0007669"/>
    <property type="project" value="UniProtKB-EC"/>
</dbReference>
<evidence type="ECO:0000256" key="15">
    <source>
        <dbReference type="ARBA" id="ARBA00022833"/>
    </source>
</evidence>
<comment type="cofactor">
    <cofactor evidence="1">
        <name>Mg(2+)</name>
        <dbReference type="ChEBI" id="CHEBI:18420"/>
    </cofactor>
</comment>